<sequence>MIVPSMTEQEIREELLKDLADLDKPMERFRKNFRSKVLKSYKFPVKTSYDCKSVKRKNLFVVTFTADKRGQHDNPNISMYCIYERKEGKYAAVYQPMTHKITIYAPHFFRRYQERILKDYNLPMLEIIKEYFRNCWGLTSVEIDENLEATYQCFEGHYNDEVIDFVSVTAGGYCFGEKHGNVSIIKTIISEEMLSEKQKTFFYDLKKICDNIQIDYSSKGIRLIETENRIRDNL</sequence>
<protein>
    <submittedName>
        <fullName evidence="1">Uncharacterized protein</fullName>
    </submittedName>
</protein>
<gene>
    <name evidence="1" type="ORF">PQ628_24380</name>
</gene>
<reference evidence="1" key="1">
    <citation type="submission" date="2022-10" db="EMBL/GenBank/DDBJ databases">
        <title>Human gut microbiome strain richness.</title>
        <authorList>
            <person name="Chen-Liaw A."/>
        </authorList>
    </citation>
    <scope>NUCLEOTIDE SEQUENCE</scope>
    <source>
        <strain evidence="1">RTP21484st1_H8_RTP21484_190118</strain>
    </source>
</reference>
<evidence type="ECO:0000313" key="2">
    <source>
        <dbReference type="Proteomes" id="UP001215078"/>
    </source>
</evidence>
<name>A0AAW6ISS8_BACOV</name>
<accession>A0AAW6ISS8</accession>
<comment type="caution">
    <text evidence="1">The sequence shown here is derived from an EMBL/GenBank/DDBJ whole genome shotgun (WGS) entry which is preliminary data.</text>
</comment>
<dbReference type="AlphaFoldDB" id="A0AAW6ISS8"/>
<dbReference type="Proteomes" id="UP001215078">
    <property type="component" value="Unassembled WGS sequence"/>
</dbReference>
<proteinExistence type="predicted"/>
<evidence type="ECO:0000313" key="1">
    <source>
        <dbReference type="EMBL" id="MDC7961339.1"/>
    </source>
</evidence>
<dbReference type="RefSeq" id="WP_118418649.1">
    <property type="nucleotide sequence ID" value="NZ_CAKJYX010000005.1"/>
</dbReference>
<organism evidence="1 2">
    <name type="scientific">Bacteroides ovatus</name>
    <dbReference type="NCBI Taxonomy" id="28116"/>
    <lineage>
        <taxon>Bacteria</taxon>
        <taxon>Pseudomonadati</taxon>
        <taxon>Bacteroidota</taxon>
        <taxon>Bacteroidia</taxon>
        <taxon>Bacteroidales</taxon>
        <taxon>Bacteroidaceae</taxon>
        <taxon>Bacteroides</taxon>
    </lineage>
</organism>
<dbReference type="EMBL" id="JAQQPO010000044">
    <property type="protein sequence ID" value="MDC7961339.1"/>
    <property type="molecule type" value="Genomic_DNA"/>
</dbReference>